<organism evidence="1 2">
    <name type="scientific">Trachipleistophora hominis</name>
    <name type="common">Microsporidian parasite</name>
    <dbReference type="NCBI Taxonomy" id="72359"/>
    <lineage>
        <taxon>Eukaryota</taxon>
        <taxon>Fungi</taxon>
        <taxon>Fungi incertae sedis</taxon>
        <taxon>Microsporidia</taxon>
        <taxon>Pleistophoridae</taxon>
        <taxon>Trachipleistophora</taxon>
    </lineage>
</organism>
<dbReference type="AlphaFoldDB" id="L7JY73"/>
<dbReference type="HOGENOM" id="CLU_130561_0_0_1"/>
<dbReference type="Proteomes" id="UP000011185">
    <property type="component" value="Unassembled WGS sequence"/>
</dbReference>
<evidence type="ECO:0000313" key="2">
    <source>
        <dbReference type="Proteomes" id="UP000011185"/>
    </source>
</evidence>
<sequence length="175" mass="20427">MGKGSRGTAVDDLSDFVRIFHKNINKHKKLEPKHFKRLSRIVRNNMVSQFLKLLSTFTNNECIVIGRAIMKNKMDDFDELVDFLVSRKSKYHIIILTCTLCKGRKLKNVDSVRNYIKSFFGDENGINFYKLIMVAGRKYRDILDDDILAFCRNNEHPILKEVLKEYESQSCVVSK</sequence>
<proteinExistence type="predicted"/>
<dbReference type="OMA" id="YHIIILT"/>
<accession>L7JY73</accession>
<reference evidence="1 2" key="1">
    <citation type="journal article" date="2012" name="PLoS Pathog.">
        <title>The genome of the obligate intracellular parasite Trachipleistophora hominis: new insights into microsporidian genome dynamics and reductive evolution.</title>
        <authorList>
            <person name="Heinz E."/>
            <person name="Williams T.A."/>
            <person name="Nakjang S."/>
            <person name="Noel C.J."/>
            <person name="Swan D.C."/>
            <person name="Goldberg A.V."/>
            <person name="Harris S.R."/>
            <person name="Weinmaier T."/>
            <person name="Markert S."/>
            <person name="Becher D."/>
            <person name="Bernhardt J."/>
            <person name="Dagan T."/>
            <person name="Hacker C."/>
            <person name="Lucocq J.M."/>
            <person name="Schweder T."/>
            <person name="Rattei T."/>
            <person name="Hall N."/>
            <person name="Hirt R.P."/>
            <person name="Embley T.M."/>
        </authorList>
    </citation>
    <scope>NUCLEOTIDE SEQUENCE [LARGE SCALE GENOMIC DNA]</scope>
</reference>
<dbReference type="VEuPathDB" id="MicrosporidiaDB:THOM_0610"/>
<dbReference type="OrthoDB" id="2189453at2759"/>
<evidence type="ECO:0000313" key="1">
    <source>
        <dbReference type="EMBL" id="ELQ76423.1"/>
    </source>
</evidence>
<gene>
    <name evidence="1" type="ORF">THOM_0610</name>
</gene>
<dbReference type="InParanoid" id="L7JY73"/>
<protein>
    <submittedName>
        <fullName evidence="1">Uncharacterized protein</fullName>
    </submittedName>
</protein>
<name>L7JY73_TRAHO</name>
<keyword evidence="2" id="KW-1185">Reference proteome</keyword>
<dbReference type="EMBL" id="JH993849">
    <property type="protein sequence ID" value="ELQ76423.1"/>
    <property type="molecule type" value="Genomic_DNA"/>
</dbReference>